<dbReference type="InterPro" id="IPR001173">
    <property type="entry name" value="Glyco_trans_2-like"/>
</dbReference>
<dbReference type="SUPFAM" id="SSF53448">
    <property type="entry name" value="Nucleotide-diphospho-sugar transferases"/>
    <property type="match status" value="1"/>
</dbReference>
<dbReference type="RefSeq" id="WP_070152750.1">
    <property type="nucleotide sequence ID" value="NZ_MKQS01000002.1"/>
</dbReference>
<proteinExistence type="predicted"/>
<gene>
    <name evidence="2" type="ORF">BJN41_08105</name>
</gene>
<dbReference type="Proteomes" id="UP000186931">
    <property type="component" value="Unassembled WGS sequence"/>
</dbReference>
<dbReference type="PANTHER" id="PTHR22916:SF3">
    <property type="entry name" value="UDP-GLCNAC:BETAGAL BETA-1,3-N-ACETYLGLUCOSAMINYLTRANSFERASE-LIKE PROTEIN 1"/>
    <property type="match status" value="1"/>
</dbReference>
<name>A0A1E8E4D6_9GAMM</name>
<dbReference type="STRING" id="202956.BJN41_08105"/>
<sequence>MISVILTHYNKGQLLNRTIESLQPQDENLHEIIVVDDCSTDPEWSKNSKYLIETYPKIKIIQNADNKGPAVRLNQGAFSATGDYLFFMDADDILAPNRLNMFLAEMQKQNADLCYAEKVKIHDLNEIQRHTLATWQSSTTPLNYVLENNIMQMCVMCTRELFQKSKGCNENIFIQDESLALNLSKYSKKIISSDLHSVFVILDETETKSIRGENRLSRHLEQQHHDMFFTIDDFIRDYPDIAEQNKKLLIKKAISTYWKSIRHTPQRKFSDFVIYLTSHLHPIQTWNKHRMKLTTYFNQLDHVRKINSRESY</sequence>
<accession>A0A1E8E4D6</accession>
<dbReference type="AlphaFoldDB" id="A0A1E8E4D6"/>
<evidence type="ECO:0000313" key="3">
    <source>
        <dbReference type="Proteomes" id="UP000186931"/>
    </source>
</evidence>
<comment type="caution">
    <text evidence="2">The sequence shown here is derived from an EMBL/GenBank/DDBJ whole genome shotgun (WGS) entry which is preliminary data.</text>
</comment>
<dbReference type="Pfam" id="PF00535">
    <property type="entry name" value="Glycos_transf_2"/>
    <property type="match status" value="1"/>
</dbReference>
<evidence type="ECO:0000259" key="1">
    <source>
        <dbReference type="Pfam" id="PF00535"/>
    </source>
</evidence>
<dbReference type="Gene3D" id="3.90.550.10">
    <property type="entry name" value="Spore Coat Polysaccharide Biosynthesis Protein SpsA, Chain A"/>
    <property type="match status" value="1"/>
</dbReference>
<dbReference type="GO" id="GO:0016758">
    <property type="term" value="F:hexosyltransferase activity"/>
    <property type="evidence" value="ECO:0007669"/>
    <property type="project" value="UniProtKB-ARBA"/>
</dbReference>
<organism evidence="2 3">
    <name type="scientific">Acinetobacter towneri</name>
    <dbReference type="NCBI Taxonomy" id="202956"/>
    <lineage>
        <taxon>Bacteria</taxon>
        <taxon>Pseudomonadati</taxon>
        <taxon>Pseudomonadota</taxon>
        <taxon>Gammaproteobacteria</taxon>
        <taxon>Moraxellales</taxon>
        <taxon>Moraxellaceae</taxon>
        <taxon>Acinetobacter</taxon>
    </lineage>
</organism>
<dbReference type="CDD" id="cd00761">
    <property type="entry name" value="Glyco_tranf_GTA_type"/>
    <property type="match status" value="1"/>
</dbReference>
<protein>
    <recommendedName>
        <fullName evidence="1">Glycosyltransferase 2-like domain-containing protein</fullName>
    </recommendedName>
</protein>
<feature type="domain" description="Glycosyltransferase 2-like" evidence="1">
    <location>
        <begin position="3"/>
        <end position="157"/>
    </location>
</feature>
<dbReference type="EMBL" id="MKQS01000002">
    <property type="protein sequence ID" value="OFE44490.1"/>
    <property type="molecule type" value="Genomic_DNA"/>
</dbReference>
<reference evidence="2 3" key="1">
    <citation type="submission" date="2016-10" db="EMBL/GenBank/DDBJ databases">
        <title>Genome of airborne Acinetobacter sp. 5-2Ac02 in the hospital environment: Species near to Acinetobacter towneri.</title>
        <authorList>
            <person name="Barbosa B."/>
            <person name="Fernandez-Garcia L."/>
            <person name="Gato E."/>
            <person name="Leao R."/>
            <person name="Albano R."/>
            <person name="Fernandez B."/>
            <person name="Fernandez-Cuenca F."/>
            <person name="Marques E."/>
            <person name="Tomas M."/>
        </authorList>
    </citation>
    <scope>NUCLEOTIDE SEQUENCE [LARGE SCALE GENOMIC DNA]</scope>
    <source>
        <strain evidence="2 3">5-2Ac02</strain>
    </source>
</reference>
<evidence type="ECO:0000313" key="2">
    <source>
        <dbReference type="EMBL" id="OFE44490.1"/>
    </source>
</evidence>
<dbReference type="PANTHER" id="PTHR22916">
    <property type="entry name" value="GLYCOSYLTRANSFERASE"/>
    <property type="match status" value="1"/>
</dbReference>
<dbReference type="InterPro" id="IPR029044">
    <property type="entry name" value="Nucleotide-diphossugar_trans"/>
</dbReference>